<dbReference type="AlphaFoldDB" id="F2NVT3"/>
<dbReference type="eggNOG" id="ENOG50301BP">
    <property type="taxonomic scope" value="Bacteria"/>
</dbReference>
<dbReference type="Proteomes" id="UP000006852">
    <property type="component" value="Chromosome"/>
</dbReference>
<reference evidence="2 3" key="1">
    <citation type="journal article" date="2011" name="Stand. Genomic Sci.">
        <title>Complete genome sequence of Treponema succinifaciens type strain (6091).</title>
        <authorList>
            <person name="Han C."/>
            <person name="Gronow S."/>
            <person name="Teshima H."/>
            <person name="Lapidus A."/>
            <person name="Nolan M."/>
            <person name="Lucas S."/>
            <person name="Hammon N."/>
            <person name="Deshpande S."/>
            <person name="Cheng J.F."/>
            <person name="Zeytun A."/>
            <person name="Tapia R."/>
            <person name="Goodwin L."/>
            <person name="Pitluck S."/>
            <person name="Liolios K."/>
            <person name="Pagani I."/>
            <person name="Ivanova N."/>
            <person name="Mavromatis K."/>
            <person name="Mikhailova N."/>
            <person name="Huntemann M."/>
            <person name="Pati A."/>
            <person name="Chen A."/>
            <person name="Palaniappan K."/>
            <person name="Land M."/>
            <person name="Hauser L."/>
            <person name="Brambilla E.M."/>
            <person name="Rohde M."/>
            <person name="Goker M."/>
            <person name="Woyke T."/>
            <person name="Bristow J."/>
            <person name="Eisen J.A."/>
            <person name="Markowitz V."/>
            <person name="Hugenholtz P."/>
            <person name="Kyrpides N.C."/>
            <person name="Klenk H.P."/>
            <person name="Detter J.C."/>
        </authorList>
    </citation>
    <scope>NUCLEOTIDE SEQUENCE [LARGE SCALE GENOMIC DNA]</scope>
    <source>
        <strain evidence="3">ATCC 33096 / DSM 2489 / 6091</strain>
    </source>
</reference>
<feature type="coiled-coil region" evidence="1">
    <location>
        <begin position="30"/>
        <end position="57"/>
    </location>
</feature>
<sequence length="212" mass="23523">MEELRSTEVLDKEIRSDSVKKAEKILAKAVESAKQLIDGVQARIVKAKSDAEKISAEGIAVYEKNINASLPLEKQRYLVSFIYGSIIEAMNKYFESIGDKKRLLVIQSLCERAKKAIQEKKISAVVVGFNLSDAESMLKEVFPQNLSSCEAGDVQLVSRESLEGFNLKEGIILKSLDGSVTCRLTLDEKIKEILDEKRGVLAQTLFGGRLPE</sequence>
<accession>F2NVT3</accession>
<reference evidence="3" key="2">
    <citation type="submission" date="2011-04" db="EMBL/GenBank/DDBJ databases">
        <title>The complete genome of chromosome of Treponema succinifaciens DSM 2489.</title>
        <authorList>
            <person name="Lucas S."/>
            <person name="Copeland A."/>
            <person name="Lapidus A."/>
            <person name="Bruce D."/>
            <person name="Goodwin L."/>
            <person name="Pitluck S."/>
            <person name="Peters L."/>
            <person name="Kyrpides N."/>
            <person name="Mavromatis K."/>
            <person name="Ivanova N."/>
            <person name="Ovchinnikova G."/>
            <person name="Teshima H."/>
            <person name="Detter J.C."/>
            <person name="Tapia R."/>
            <person name="Han C."/>
            <person name="Land M."/>
            <person name="Hauser L."/>
            <person name="Markowitz V."/>
            <person name="Cheng J.-F."/>
            <person name="Hugenholtz P."/>
            <person name="Woyke T."/>
            <person name="Wu D."/>
            <person name="Gronow S."/>
            <person name="Wellnitz S."/>
            <person name="Brambilla E."/>
            <person name="Klenk H.-P."/>
            <person name="Eisen J.A."/>
        </authorList>
    </citation>
    <scope>NUCLEOTIDE SEQUENCE [LARGE SCALE GENOMIC DNA]</scope>
    <source>
        <strain evidence="3">ATCC 33096 / DSM 2489 / 6091</strain>
    </source>
</reference>
<dbReference type="STRING" id="869209.Tresu_1621"/>
<evidence type="ECO:0000256" key="1">
    <source>
        <dbReference type="SAM" id="Coils"/>
    </source>
</evidence>
<organism evidence="2 3">
    <name type="scientific">Treponema succinifaciens (strain ATCC 33096 / DSM 2489 / 6091)</name>
    <dbReference type="NCBI Taxonomy" id="869209"/>
    <lineage>
        <taxon>Bacteria</taxon>
        <taxon>Pseudomonadati</taxon>
        <taxon>Spirochaetota</taxon>
        <taxon>Spirochaetia</taxon>
        <taxon>Spirochaetales</taxon>
        <taxon>Treponemataceae</taxon>
        <taxon>Treponema</taxon>
    </lineage>
</organism>
<dbReference type="GeneID" id="302998779"/>
<proteinExistence type="predicted"/>
<dbReference type="EMBL" id="CP002631">
    <property type="protein sequence ID" value="AEB14520.1"/>
    <property type="molecule type" value="Genomic_DNA"/>
</dbReference>
<name>F2NVT3_TRES6</name>
<protein>
    <submittedName>
        <fullName evidence="2">V-type ATPase, subunit E</fullName>
    </submittedName>
</protein>
<evidence type="ECO:0000313" key="3">
    <source>
        <dbReference type="Proteomes" id="UP000006852"/>
    </source>
</evidence>
<evidence type="ECO:0000313" key="2">
    <source>
        <dbReference type="EMBL" id="AEB14520.1"/>
    </source>
</evidence>
<keyword evidence="3" id="KW-1185">Reference proteome</keyword>
<dbReference type="OrthoDB" id="361972at2"/>
<dbReference type="HOGENOM" id="CLU_1320395_0_0_12"/>
<keyword evidence="1" id="KW-0175">Coiled coil</keyword>
<dbReference type="KEGG" id="tsu:Tresu_1621"/>
<dbReference type="RefSeq" id="WP_013701801.1">
    <property type="nucleotide sequence ID" value="NC_015385.1"/>
</dbReference>
<dbReference type="SUPFAM" id="SSF160527">
    <property type="entry name" value="V-type ATPase subunit E-like"/>
    <property type="match status" value="1"/>
</dbReference>
<dbReference type="Gene3D" id="3.30.2320.30">
    <property type="entry name" value="ATP synthase, E subunit, C-terminal"/>
    <property type="match status" value="1"/>
</dbReference>
<dbReference type="InterPro" id="IPR038495">
    <property type="entry name" value="ATPase_E_C"/>
</dbReference>
<gene>
    <name evidence="2" type="ordered locus">Tresu_1621</name>
</gene>